<evidence type="ECO:0000313" key="7">
    <source>
        <dbReference type="Proteomes" id="UP000646211"/>
    </source>
</evidence>
<dbReference type="GO" id="GO:0005829">
    <property type="term" value="C:cytosol"/>
    <property type="evidence" value="ECO:0007669"/>
    <property type="project" value="TreeGrafter"/>
</dbReference>
<protein>
    <submittedName>
        <fullName evidence="6">OmpH family outer membrane protein</fullName>
    </submittedName>
</protein>
<feature type="coiled-coil region" evidence="3">
    <location>
        <begin position="290"/>
        <end position="317"/>
    </location>
</feature>
<gene>
    <name evidence="6" type="ORF">IR213_09490</name>
</gene>
<feature type="chain" id="PRO_5037648137" evidence="5">
    <location>
        <begin position="21"/>
        <end position="501"/>
    </location>
</feature>
<feature type="compositionally biased region" description="Polar residues" evidence="4">
    <location>
        <begin position="254"/>
        <end position="269"/>
    </location>
</feature>
<dbReference type="PANTHER" id="PTHR35089">
    <property type="entry name" value="CHAPERONE PROTEIN SKP"/>
    <property type="match status" value="1"/>
</dbReference>
<name>A0A930UCK1_9FLAO</name>
<keyword evidence="2 5" id="KW-0732">Signal</keyword>
<evidence type="ECO:0000313" key="6">
    <source>
        <dbReference type="EMBL" id="MBF2708821.1"/>
    </source>
</evidence>
<feature type="region of interest" description="Disordered" evidence="4">
    <location>
        <begin position="337"/>
        <end position="430"/>
    </location>
</feature>
<evidence type="ECO:0000256" key="5">
    <source>
        <dbReference type="SAM" id="SignalP"/>
    </source>
</evidence>
<feature type="compositionally biased region" description="Basic and acidic residues" evidence="4">
    <location>
        <begin position="357"/>
        <end position="398"/>
    </location>
</feature>
<sequence length="501" mass="56599">MRKQFLFIFLVLIVTNTFQAQTRGTKVGYIDMEYILQNVPDYTEAQNQLEQKAQKWKQEIEVKKTEINKLKDALKAEKALLTKGLIEERTAEIVFLENETLDLQQKRFGPNGDLMTQKASLTKPIQDQVFTAVQDIAEAKKYDFIFDKTSDLTMLFAAKRFDISDQIIRILNRTEKREQLTKKQLKEEEAKEAKEEAIADNPNLSERQKSLDAKKAARDAVIANRILLLEERKKAAEDRKLQITADREAKKTGINPSASKTETTTSNTFNKEAAATAAAEAKQAQANQRAETLRIRQQTVEDKKAALEERRQQILNERAAKKTGIAPATLTTAVPAAEIGTEKEATKTATATAAAEAKQKQIDARAKTLEDRKKVAEENKKVQEEKRKQALAEKEAKKTGTVSENTTKEAAKTQTAKAPVVTEAAKAETDTTVVKEIKTATEEAKQKQADARAKTLEERNKVIEERKKTLEERRKKILEVRETTKKVNEEKLKTKEKTNNN</sequence>
<feature type="compositionally biased region" description="Low complexity" evidence="4">
    <location>
        <begin position="347"/>
        <end position="356"/>
    </location>
</feature>
<feature type="region of interest" description="Disordered" evidence="4">
    <location>
        <begin position="178"/>
        <end position="211"/>
    </location>
</feature>
<dbReference type="AlphaFoldDB" id="A0A930UCK1"/>
<dbReference type="InterPro" id="IPR005632">
    <property type="entry name" value="Chaperone_Skp"/>
</dbReference>
<dbReference type="Gene3D" id="3.30.910.20">
    <property type="entry name" value="Skp domain"/>
    <property type="match status" value="1"/>
</dbReference>
<organism evidence="6 7">
    <name type="scientific">Flavobacterium soyangense</name>
    <dbReference type="NCBI Taxonomy" id="2023265"/>
    <lineage>
        <taxon>Bacteria</taxon>
        <taxon>Pseudomonadati</taxon>
        <taxon>Bacteroidota</taxon>
        <taxon>Flavobacteriia</taxon>
        <taxon>Flavobacteriales</taxon>
        <taxon>Flavobacteriaceae</taxon>
        <taxon>Flavobacterium</taxon>
    </lineage>
</organism>
<dbReference type="RefSeq" id="WP_194312073.1">
    <property type="nucleotide sequence ID" value="NZ_JADHEC010000018.1"/>
</dbReference>
<keyword evidence="3" id="KW-0175">Coiled coil</keyword>
<feature type="region of interest" description="Disordered" evidence="4">
    <location>
        <begin position="247"/>
        <end position="269"/>
    </location>
</feature>
<proteinExistence type="inferred from homology"/>
<evidence type="ECO:0000256" key="4">
    <source>
        <dbReference type="SAM" id="MobiDB-lite"/>
    </source>
</evidence>
<feature type="signal peptide" evidence="5">
    <location>
        <begin position="1"/>
        <end position="20"/>
    </location>
</feature>
<dbReference type="Pfam" id="PF03938">
    <property type="entry name" value="OmpH"/>
    <property type="match status" value="1"/>
</dbReference>
<keyword evidence="7" id="KW-1185">Reference proteome</keyword>
<comment type="similarity">
    <text evidence="1">Belongs to the Skp family.</text>
</comment>
<dbReference type="InterPro" id="IPR024930">
    <property type="entry name" value="Skp_dom_sf"/>
</dbReference>
<evidence type="ECO:0000256" key="2">
    <source>
        <dbReference type="ARBA" id="ARBA00022729"/>
    </source>
</evidence>
<dbReference type="GO" id="GO:0051082">
    <property type="term" value="F:unfolded protein binding"/>
    <property type="evidence" value="ECO:0007669"/>
    <property type="project" value="InterPro"/>
</dbReference>
<reference evidence="6" key="1">
    <citation type="submission" date="2020-11" db="EMBL/GenBank/DDBJ databases">
        <title>Genome of Flavobacterium soyangense.</title>
        <authorList>
            <person name="Liu Q."/>
            <person name="Xin Y.-H."/>
        </authorList>
    </citation>
    <scope>NUCLEOTIDE SEQUENCE</scope>
    <source>
        <strain evidence="6">CGMCC 1.13493</strain>
    </source>
</reference>
<feature type="coiled-coil region" evidence="3">
    <location>
        <begin position="39"/>
        <end position="106"/>
    </location>
</feature>
<dbReference type="SUPFAM" id="SSF111384">
    <property type="entry name" value="OmpH-like"/>
    <property type="match status" value="1"/>
</dbReference>
<dbReference type="GO" id="GO:0050821">
    <property type="term" value="P:protein stabilization"/>
    <property type="evidence" value="ECO:0007669"/>
    <property type="project" value="TreeGrafter"/>
</dbReference>
<feature type="coiled-coil region" evidence="3">
    <location>
        <begin position="434"/>
        <end position="480"/>
    </location>
</feature>
<dbReference type="Proteomes" id="UP000646211">
    <property type="component" value="Unassembled WGS sequence"/>
</dbReference>
<dbReference type="PANTHER" id="PTHR35089:SF1">
    <property type="entry name" value="CHAPERONE PROTEIN SKP"/>
    <property type="match status" value="1"/>
</dbReference>
<feature type="compositionally biased region" description="Basic and acidic residues" evidence="4">
    <location>
        <begin position="178"/>
        <end position="197"/>
    </location>
</feature>
<accession>A0A930UCK1</accession>
<evidence type="ECO:0000256" key="1">
    <source>
        <dbReference type="ARBA" id="ARBA00009091"/>
    </source>
</evidence>
<evidence type="ECO:0000256" key="3">
    <source>
        <dbReference type="SAM" id="Coils"/>
    </source>
</evidence>
<dbReference type="EMBL" id="JADHEC010000018">
    <property type="protein sequence ID" value="MBF2708821.1"/>
    <property type="molecule type" value="Genomic_DNA"/>
</dbReference>
<comment type="caution">
    <text evidence="6">The sequence shown here is derived from an EMBL/GenBank/DDBJ whole genome shotgun (WGS) entry which is preliminary data.</text>
</comment>
<dbReference type="SMART" id="SM00935">
    <property type="entry name" value="OmpH"/>
    <property type="match status" value="1"/>
</dbReference>